<evidence type="ECO:0000256" key="2">
    <source>
        <dbReference type="ARBA" id="ARBA00023239"/>
    </source>
</evidence>
<proteinExistence type="predicted"/>
<keyword evidence="2" id="KW-0456">Lyase</keyword>
<evidence type="ECO:0000313" key="4">
    <source>
        <dbReference type="EMBL" id="GGI09960.1"/>
    </source>
</evidence>
<dbReference type="InterPro" id="IPR002762">
    <property type="entry name" value="CbiX-like"/>
</dbReference>
<dbReference type="InterPro" id="IPR050963">
    <property type="entry name" value="Sirohydro_Cobaltochel/CbiX"/>
</dbReference>
<evidence type="ECO:0000256" key="1">
    <source>
        <dbReference type="ARBA" id="ARBA00022723"/>
    </source>
</evidence>
<accession>A0ABQ2B865</accession>
<dbReference type="EMBL" id="BMDG01000010">
    <property type="protein sequence ID" value="GGI09960.1"/>
    <property type="molecule type" value="Genomic_DNA"/>
</dbReference>
<dbReference type="PANTHER" id="PTHR33542">
    <property type="entry name" value="SIROHYDROCHLORIN FERROCHELATASE, CHLOROPLASTIC"/>
    <property type="match status" value="1"/>
</dbReference>
<dbReference type="CDD" id="cd03416">
    <property type="entry name" value="CbiX_SirB_N"/>
    <property type="match status" value="1"/>
</dbReference>
<gene>
    <name evidence="4" type="ORF">GCM10007368_28860</name>
</gene>
<sequence length="283" mass="27879">MTTVHAAATAAVDDAASLAGMTAPATAPALLAISHGTSSPAGAGAVATLVDAVAARLGGPSGDSSGGPSGGPSGGQVPVHAGFVDVQQPDVPTCLGGLRDSAARRTVVVPLLLSAGYHVHVDLREDVDAAAAAGQDVVLAGALGPDDRLVGLLARRLAEVGLAGDDVVVLAAAGSSDPRAVADCEETAARLAERLGRRVRVGYVANATPRVHEALDAARAERPGGRVVVASYLLAPGFFADLAARAGGDVTSAPLLVAGQDAPAELVDVVRDRFRAAAGAPRG</sequence>
<name>A0ABQ2B865_9MICO</name>
<comment type="caution">
    <text evidence="4">The sequence shown here is derived from an EMBL/GenBank/DDBJ whole genome shotgun (WGS) entry which is preliminary data.</text>
</comment>
<dbReference type="Gene3D" id="3.40.50.1400">
    <property type="match status" value="2"/>
</dbReference>
<reference evidence="5" key="1">
    <citation type="journal article" date="2019" name="Int. J. Syst. Evol. Microbiol.">
        <title>The Global Catalogue of Microorganisms (GCM) 10K type strain sequencing project: providing services to taxonomists for standard genome sequencing and annotation.</title>
        <authorList>
            <consortium name="The Broad Institute Genomics Platform"/>
            <consortium name="The Broad Institute Genome Sequencing Center for Infectious Disease"/>
            <person name="Wu L."/>
            <person name="Ma J."/>
        </authorList>
    </citation>
    <scope>NUCLEOTIDE SEQUENCE [LARGE SCALE GENOMIC DNA]</scope>
    <source>
        <strain evidence="5">CCM 8653</strain>
    </source>
</reference>
<protein>
    <recommendedName>
        <fullName evidence="6">Cobalamin (Vitamin B12) biosynthesis CbiX protein</fullName>
    </recommendedName>
</protein>
<evidence type="ECO:0000256" key="3">
    <source>
        <dbReference type="SAM" id="MobiDB-lite"/>
    </source>
</evidence>
<organism evidence="4 5">
    <name type="scientific">Isoptericola cucumis</name>
    <dbReference type="NCBI Taxonomy" id="1776856"/>
    <lineage>
        <taxon>Bacteria</taxon>
        <taxon>Bacillati</taxon>
        <taxon>Actinomycetota</taxon>
        <taxon>Actinomycetes</taxon>
        <taxon>Micrococcales</taxon>
        <taxon>Promicromonosporaceae</taxon>
        <taxon>Isoptericola</taxon>
    </lineage>
</organism>
<dbReference type="PANTHER" id="PTHR33542:SF5">
    <property type="entry name" value="FERROCHELATASE CHE1"/>
    <property type="match status" value="1"/>
</dbReference>
<dbReference type="SUPFAM" id="SSF53800">
    <property type="entry name" value="Chelatase"/>
    <property type="match status" value="1"/>
</dbReference>
<evidence type="ECO:0008006" key="6">
    <source>
        <dbReference type="Google" id="ProtNLM"/>
    </source>
</evidence>
<dbReference type="Pfam" id="PF01903">
    <property type="entry name" value="CbiX"/>
    <property type="match status" value="2"/>
</dbReference>
<evidence type="ECO:0000313" key="5">
    <source>
        <dbReference type="Proteomes" id="UP000632535"/>
    </source>
</evidence>
<dbReference type="Proteomes" id="UP000632535">
    <property type="component" value="Unassembled WGS sequence"/>
</dbReference>
<feature type="region of interest" description="Disordered" evidence="3">
    <location>
        <begin position="58"/>
        <end position="80"/>
    </location>
</feature>
<keyword evidence="5" id="KW-1185">Reference proteome</keyword>
<keyword evidence="1" id="KW-0479">Metal-binding</keyword>
<feature type="compositionally biased region" description="Gly residues" evidence="3">
    <location>
        <begin position="59"/>
        <end position="74"/>
    </location>
</feature>